<dbReference type="AlphaFoldDB" id="E5ALM8"/>
<evidence type="ECO:0000256" key="3">
    <source>
        <dbReference type="ARBA" id="ARBA00022723"/>
    </source>
</evidence>
<dbReference type="OrthoDB" id="9815245at2"/>
<sequence>MMWYCFRQVFALARSSTVSLRHFIVRRHQAIIHPIAAASVNLSVMIARTIPYAPAVVSALAIPAHSAYTSARSAATQAQVNSSMLRAISWRSTALGPYGDYVAAALTASAPSASTGTETSAAGHPFQAAGALSGASPLRLDEPNRAAAPSERVFSGALDSRFASAMRQAGVLGSSIDAALDALPAMRALVSPLRGQRYRVLLGAAQGESSRTRRILVLEVHAVGTAPVRAIWYRAPGKHGGGFYATNGHSLQRGLDPRPVASARLSSRFGERVHPISGRRAFHNGVDWAAPRGTPVRASGAGTVTFSGWRHGYGKTIVVRHAQHYETVYAHLSRTAPKLRTGAKIARGDVIGYVGSTGWATGPHLHYEVRHQGRHVNPLAASVSQPAPLRGATLHAFEQYSANLSIDGDVLPPRVASQ</sequence>
<protein>
    <submittedName>
        <fullName evidence="8">Peptidoglycan-specific endopeptidase, M23 family</fullName>
    </submittedName>
</protein>
<evidence type="ECO:0000256" key="1">
    <source>
        <dbReference type="ARBA" id="ARBA00001947"/>
    </source>
</evidence>
<dbReference type="KEGG" id="brh:RBRH_02066"/>
<name>E5ALM8_MYCRK</name>
<organism evidence="8 9">
    <name type="scientific">Mycetohabitans rhizoxinica (strain DSM 19002 / CIP 109453 / HKI 454)</name>
    <name type="common">Paraburkholderia rhizoxinica</name>
    <dbReference type="NCBI Taxonomy" id="882378"/>
    <lineage>
        <taxon>Bacteria</taxon>
        <taxon>Pseudomonadati</taxon>
        <taxon>Pseudomonadota</taxon>
        <taxon>Betaproteobacteria</taxon>
        <taxon>Burkholderiales</taxon>
        <taxon>Burkholderiaceae</taxon>
        <taxon>Mycetohabitans</taxon>
    </lineage>
</organism>
<dbReference type="HOGENOM" id="CLU_656683_0_0_4"/>
<dbReference type="SUPFAM" id="SSF51261">
    <property type="entry name" value="Duplicated hybrid motif"/>
    <property type="match status" value="1"/>
</dbReference>
<dbReference type="InterPro" id="IPR011055">
    <property type="entry name" value="Dup_hybrid_motif"/>
</dbReference>
<dbReference type="PANTHER" id="PTHR21666">
    <property type="entry name" value="PEPTIDASE-RELATED"/>
    <property type="match status" value="1"/>
</dbReference>
<dbReference type="InterPro" id="IPR016047">
    <property type="entry name" value="M23ase_b-sheet_dom"/>
</dbReference>
<dbReference type="GO" id="GO:0006508">
    <property type="term" value="P:proteolysis"/>
    <property type="evidence" value="ECO:0007669"/>
    <property type="project" value="UniProtKB-KW"/>
</dbReference>
<keyword evidence="5" id="KW-0862">Zinc</keyword>
<dbReference type="Gene3D" id="3.10.450.350">
    <property type="match status" value="1"/>
</dbReference>
<dbReference type="PANTHER" id="PTHR21666:SF288">
    <property type="entry name" value="CELL DIVISION PROTEIN YTFB"/>
    <property type="match status" value="1"/>
</dbReference>
<evidence type="ECO:0000256" key="2">
    <source>
        <dbReference type="ARBA" id="ARBA00022670"/>
    </source>
</evidence>
<dbReference type="GO" id="GO:0004222">
    <property type="term" value="F:metalloendopeptidase activity"/>
    <property type="evidence" value="ECO:0007669"/>
    <property type="project" value="TreeGrafter"/>
</dbReference>
<evidence type="ECO:0000256" key="6">
    <source>
        <dbReference type="ARBA" id="ARBA00023049"/>
    </source>
</evidence>
<keyword evidence="3" id="KW-0479">Metal-binding</keyword>
<reference evidence="8 9" key="1">
    <citation type="journal article" date="2011" name="J. Bacteriol.">
        <title>Complete genome sequence of Burkholderia rhizoxinica, an endosymbiont of Rhizopus microsporus.</title>
        <authorList>
            <person name="Lackner G."/>
            <person name="Moebius N."/>
            <person name="Partida-Martinez L."/>
            <person name="Hertweck C."/>
        </authorList>
    </citation>
    <scope>NUCLEOTIDE SEQUENCE [LARGE SCALE GENOMIC DNA]</scope>
    <source>
        <strain evidence="9">DSM 19002 / CIP 109453 / HKI 454</strain>
    </source>
</reference>
<dbReference type="InterPro" id="IPR050570">
    <property type="entry name" value="Cell_wall_metabolism_enzyme"/>
</dbReference>
<keyword evidence="4" id="KW-0378">Hydrolase</keyword>
<feature type="domain" description="M23ase beta-sheet core" evidence="7">
    <location>
        <begin position="282"/>
        <end position="378"/>
    </location>
</feature>
<evidence type="ECO:0000256" key="5">
    <source>
        <dbReference type="ARBA" id="ARBA00022833"/>
    </source>
</evidence>
<dbReference type="Gene3D" id="2.70.70.10">
    <property type="entry name" value="Glucose Permease (Domain IIA)"/>
    <property type="match status" value="1"/>
</dbReference>
<dbReference type="Pfam" id="PF01551">
    <property type="entry name" value="Peptidase_M23"/>
    <property type="match status" value="1"/>
</dbReference>
<evidence type="ECO:0000259" key="7">
    <source>
        <dbReference type="Pfam" id="PF01551"/>
    </source>
</evidence>
<dbReference type="eggNOG" id="COG0739">
    <property type="taxonomic scope" value="Bacteria"/>
</dbReference>
<dbReference type="Proteomes" id="UP000007437">
    <property type="component" value="Chromosome"/>
</dbReference>
<dbReference type="EMBL" id="FR687359">
    <property type="protein sequence ID" value="CBW76049.1"/>
    <property type="molecule type" value="Genomic_DNA"/>
</dbReference>
<evidence type="ECO:0000256" key="4">
    <source>
        <dbReference type="ARBA" id="ARBA00022801"/>
    </source>
</evidence>
<dbReference type="STRING" id="882378.RBRH_02066"/>
<evidence type="ECO:0000313" key="9">
    <source>
        <dbReference type="Proteomes" id="UP000007437"/>
    </source>
</evidence>
<keyword evidence="6" id="KW-0482">Metalloprotease</keyword>
<dbReference type="GO" id="GO:0046872">
    <property type="term" value="F:metal ion binding"/>
    <property type="evidence" value="ECO:0007669"/>
    <property type="project" value="UniProtKB-KW"/>
</dbReference>
<comment type="cofactor">
    <cofactor evidence="1">
        <name>Zn(2+)</name>
        <dbReference type="ChEBI" id="CHEBI:29105"/>
    </cofactor>
</comment>
<accession>E5ALM8</accession>
<dbReference type="CDD" id="cd12797">
    <property type="entry name" value="M23_peptidase"/>
    <property type="match status" value="1"/>
</dbReference>
<keyword evidence="2" id="KW-0645">Protease</keyword>
<proteinExistence type="predicted"/>
<evidence type="ECO:0000313" key="8">
    <source>
        <dbReference type="EMBL" id="CBW76049.1"/>
    </source>
</evidence>
<gene>
    <name evidence="8" type="ordered locus">RBRH_02066</name>
</gene>